<name>A0A7W7WN38_9ACTN</name>
<evidence type="ECO:0000256" key="2">
    <source>
        <dbReference type="ARBA" id="ARBA00023315"/>
    </source>
</evidence>
<comment type="caution">
    <text evidence="4">The sequence shown here is derived from an EMBL/GenBank/DDBJ whole genome shotgun (WGS) entry which is preliminary data.</text>
</comment>
<dbReference type="GO" id="GO:0005840">
    <property type="term" value="C:ribosome"/>
    <property type="evidence" value="ECO:0007669"/>
    <property type="project" value="UniProtKB-KW"/>
</dbReference>
<dbReference type="PROSITE" id="PS51186">
    <property type="entry name" value="GNAT"/>
    <property type="match status" value="1"/>
</dbReference>
<dbReference type="PANTHER" id="PTHR10545:SF29">
    <property type="entry name" value="GH14572P-RELATED"/>
    <property type="match status" value="1"/>
</dbReference>
<dbReference type="SUPFAM" id="SSF55729">
    <property type="entry name" value="Acyl-CoA N-acyltransferases (Nat)"/>
    <property type="match status" value="1"/>
</dbReference>
<evidence type="ECO:0000259" key="3">
    <source>
        <dbReference type="PROSITE" id="PS51186"/>
    </source>
</evidence>
<dbReference type="RefSeq" id="WP_184532474.1">
    <property type="nucleotide sequence ID" value="NZ_JACHJW010000001.1"/>
</dbReference>
<dbReference type="InterPro" id="IPR016181">
    <property type="entry name" value="Acyl_CoA_acyltransferase"/>
</dbReference>
<organism evidence="4 5">
    <name type="scientific">Micromonospora polyrhachis</name>
    <dbReference type="NCBI Taxonomy" id="1282883"/>
    <lineage>
        <taxon>Bacteria</taxon>
        <taxon>Bacillati</taxon>
        <taxon>Actinomycetota</taxon>
        <taxon>Actinomycetes</taxon>
        <taxon>Micromonosporales</taxon>
        <taxon>Micromonosporaceae</taxon>
        <taxon>Micromonospora</taxon>
    </lineage>
</organism>
<keyword evidence="2" id="KW-0012">Acyltransferase</keyword>
<dbReference type="GO" id="GO:0008080">
    <property type="term" value="F:N-acetyltransferase activity"/>
    <property type="evidence" value="ECO:0007669"/>
    <property type="project" value="UniProtKB-ARBA"/>
</dbReference>
<dbReference type="InterPro" id="IPR051016">
    <property type="entry name" value="Diverse_Substrate_AcTransf"/>
</dbReference>
<dbReference type="PANTHER" id="PTHR10545">
    <property type="entry name" value="DIAMINE N-ACETYLTRANSFERASE"/>
    <property type="match status" value="1"/>
</dbReference>
<keyword evidence="1" id="KW-0808">Transferase</keyword>
<evidence type="ECO:0000313" key="5">
    <source>
        <dbReference type="Proteomes" id="UP000578819"/>
    </source>
</evidence>
<reference evidence="4 5" key="1">
    <citation type="submission" date="2020-08" db="EMBL/GenBank/DDBJ databases">
        <title>Sequencing the genomes of 1000 actinobacteria strains.</title>
        <authorList>
            <person name="Klenk H.-P."/>
        </authorList>
    </citation>
    <scope>NUCLEOTIDE SEQUENCE [LARGE SCALE GENOMIC DNA]</scope>
    <source>
        <strain evidence="4 5">DSM 45886</strain>
    </source>
</reference>
<keyword evidence="4" id="KW-0687">Ribonucleoprotein</keyword>
<dbReference type="Proteomes" id="UP000578819">
    <property type="component" value="Unassembled WGS sequence"/>
</dbReference>
<dbReference type="Gene3D" id="3.40.630.30">
    <property type="match status" value="1"/>
</dbReference>
<protein>
    <submittedName>
        <fullName evidence="4">Ribosomal protein S18 acetylase RimI-like enzyme</fullName>
    </submittedName>
</protein>
<evidence type="ECO:0000313" key="4">
    <source>
        <dbReference type="EMBL" id="MBB4956823.1"/>
    </source>
</evidence>
<sequence>MPSVSPAKSADIPAIAALLEEMDRYYGVSKFAPIEDRQAEIKDHVFGSIPAINLLLAKDNNKTIGLASYSFLWPAVRLTRSLYLKELYVSKLHRRRGIGRLLMSSVAAIATETGCSRVEWTTDQDNEAAQRFYSHLEASHLSTKIFYRSDLHQST</sequence>
<gene>
    <name evidence="4" type="ORF">FHR38_000556</name>
</gene>
<dbReference type="Pfam" id="PF00583">
    <property type="entry name" value="Acetyltransf_1"/>
    <property type="match status" value="1"/>
</dbReference>
<keyword evidence="5" id="KW-1185">Reference proteome</keyword>
<dbReference type="EMBL" id="JACHJW010000001">
    <property type="protein sequence ID" value="MBB4956823.1"/>
    <property type="molecule type" value="Genomic_DNA"/>
</dbReference>
<evidence type="ECO:0000256" key="1">
    <source>
        <dbReference type="ARBA" id="ARBA00022679"/>
    </source>
</evidence>
<accession>A0A7W7WN38</accession>
<dbReference type="CDD" id="cd04301">
    <property type="entry name" value="NAT_SF"/>
    <property type="match status" value="1"/>
</dbReference>
<dbReference type="AlphaFoldDB" id="A0A7W7WN38"/>
<dbReference type="InterPro" id="IPR000182">
    <property type="entry name" value="GNAT_dom"/>
</dbReference>
<proteinExistence type="predicted"/>
<feature type="domain" description="N-acetyltransferase" evidence="3">
    <location>
        <begin position="2"/>
        <end position="152"/>
    </location>
</feature>
<keyword evidence="4" id="KW-0689">Ribosomal protein</keyword>